<gene>
    <name evidence="1" type="ORF">DOS84_10025</name>
</gene>
<organism evidence="1 2">
    <name type="scientific">Flavobacterium aquariorum</name>
    <dbReference type="NCBI Taxonomy" id="2217670"/>
    <lineage>
        <taxon>Bacteria</taxon>
        <taxon>Pseudomonadati</taxon>
        <taxon>Bacteroidota</taxon>
        <taxon>Flavobacteriia</taxon>
        <taxon>Flavobacteriales</taxon>
        <taxon>Flavobacteriaceae</taxon>
        <taxon>Flavobacterium</taxon>
    </lineage>
</organism>
<proteinExistence type="predicted"/>
<reference evidence="1 2" key="1">
    <citation type="submission" date="2018-06" db="EMBL/GenBank/DDBJ databases">
        <title>Flavobacterium sp IMCC34762, genome.</title>
        <authorList>
            <person name="Joung Y."/>
            <person name="Cho J."/>
            <person name="Song J."/>
        </authorList>
    </citation>
    <scope>NUCLEOTIDE SEQUENCE [LARGE SCALE GENOMIC DNA]</scope>
    <source>
        <strain evidence="1 2">IMCC34762</strain>
    </source>
</reference>
<dbReference type="EMBL" id="QKXH01000005">
    <property type="protein sequence ID" value="PZX93727.1"/>
    <property type="molecule type" value="Genomic_DNA"/>
</dbReference>
<name>A0A2W7UEW9_9FLAO</name>
<comment type="caution">
    <text evidence="1">The sequence shown here is derived from an EMBL/GenBank/DDBJ whole genome shotgun (WGS) entry which is preliminary data.</text>
</comment>
<dbReference type="AlphaFoldDB" id="A0A2W7UEW9"/>
<evidence type="ECO:0000313" key="1">
    <source>
        <dbReference type="EMBL" id="PZX93727.1"/>
    </source>
</evidence>
<accession>A0A2W7UEW9</accession>
<sequence length="61" mass="7067">MEPPCSIEQGGFFVLCFDEYKNAITLPKVEAWAMTPKKVKFDVFWSFYNSLITVKMPNLCL</sequence>
<dbReference type="Proteomes" id="UP000249177">
    <property type="component" value="Unassembled WGS sequence"/>
</dbReference>
<protein>
    <submittedName>
        <fullName evidence="1">Uncharacterized protein</fullName>
    </submittedName>
</protein>
<keyword evidence="2" id="KW-1185">Reference proteome</keyword>
<evidence type="ECO:0000313" key="2">
    <source>
        <dbReference type="Proteomes" id="UP000249177"/>
    </source>
</evidence>